<dbReference type="EMBL" id="JABXXO010000015">
    <property type="protein sequence ID" value="KAF7760172.1"/>
    <property type="molecule type" value="Genomic_DNA"/>
</dbReference>
<dbReference type="Gene3D" id="3.30.40.10">
    <property type="entry name" value="Zinc/RING finger domain, C3HC4 (zinc finger)"/>
    <property type="match status" value="1"/>
</dbReference>
<evidence type="ECO:0000256" key="1">
    <source>
        <dbReference type="PROSITE-ProRule" id="PRU00175"/>
    </source>
</evidence>
<evidence type="ECO:0000256" key="2">
    <source>
        <dbReference type="SAM" id="MobiDB-lite"/>
    </source>
</evidence>
<dbReference type="InterPro" id="IPR001841">
    <property type="entry name" value="Znf_RING"/>
</dbReference>
<feature type="compositionally biased region" description="Low complexity" evidence="2">
    <location>
        <begin position="293"/>
        <end position="314"/>
    </location>
</feature>
<dbReference type="GO" id="GO:0008270">
    <property type="term" value="F:zinc ion binding"/>
    <property type="evidence" value="ECO:0007669"/>
    <property type="project" value="UniProtKB-KW"/>
</dbReference>
<feature type="transmembrane region" description="Helical" evidence="3">
    <location>
        <begin position="543"/>
        <end position="560"/>
    </location>
</feature>
<reference evidence="5 6" key="1">
    <citation type="journal article" name="Sci. Rep.">
        <title>Telomere-to-telomere assembled and centromere annotated genomes of the two main subspecies of the button mushroom Agaricus bisporus reveal especially polymorphic chromosome ends.</title>
        <authorList>
            <person name="Sonnenberg A.S.M."/>
            <person name="Sedaghat-Telgerd N."/>
            <person name="Lavrijssen B."/>
            <person name="Ohm R.A."/>
            <person name="Hendrickx P.M."/>
            <person name="Scholtmeijer K."/>
            <person name="Baars J.J.P."/>
            <person name="van Peer A."/>
        </authorList>
    </citation>
    <scope>NUCLEOTIDE SEQUENCE [LARGE SCALE GENOMIC DNA]</scope>
    <source>
        <strain evidence="5 6">H119_p4</strain>
    </source>
</reference>
<feature type="compositionally biased region" description="Polar residues" evidence="2">
    <location>
        <begin position="316"/>
        <end position="340"/>
    </location>
</feature>
<dbReference type="SUPFAM" id="SSF57850">
    <property type="entry name" value="RING/U-box"/>
    <property type="match status" value="1"/>
</dbReference>
<evidence type="ECO:0000313" key="6">
    <source>
        <dbReference type="Proteomes" id="UP000629468"/>
    </source>
</evidence>
<protein>
    <recommendedName>
        <fullName evidence="4">RING-type domain-containing protein</fullName>
    </recommendedName>
</protein>
<dbReference type="AlphaFoldDB" id="A0A8H7C0E5"/>
<dbReference type="PROSITE" id="PS50089">
    <property type="entry name" value="ZF_RING_2"/>
    <property type="match status" value="1"/>
</dbReference>
<proteinExistence type="predicted"/>
<keyword evidence="3" id="KW-0812">Transmembrane</keyword>
<evidence type="ECO:0000256" key="3">
    <source>
        <dbReference type="SAM" id="Phobius"/>
    </source>
</evidence>
<keyword evidence="3" id="KW-0472">Membrane</keyword>
<feature type="compositionally biased region" description="Polar residues" evidence="2">
    <location>
        <begin position="377"/>
        <end position="389"/>
    </location>
</feature>
<accession>A0A8H7C0E5</accession>
<dbReference type="Proteomes" id="UP000629468">
    <property type="component" value="Unassembled WGS sequence"/>
</dbReference>
<feature type="region of interest" description="Disordered" evidence="2">
    <location>
        <begin position="237"/>
        <end position="441"/>
    </location>
</feature>
<keyword evidence="1" id="KW-0479">Metal-binding</keyword>
<feature type="compositionally biased region" description="Low complexity" evidence="2">
    <location>
        <begin position="241"/>
        <end position="286"/>
    </location>
</feature>
<evidence type="ECO:0000313" key="5">
    <source>
        <dbReference type="EMBL" id="KAF7760172.1"/>
    </source>
</evidence>
<sequence>MLTLSPGSACDVCAEEYGNHCMPHSIPCGHVMCASCCTTIVEKTSSRLSPVCPFCRESFTPDSVRLIRMDFATSGWSTPRRHPTFEGASDFTGELLAKRTEQLLRSDNRPKSDTRRLEDKVARIAAKKCSVEEVSALHQELESVLRSGKDEQSTSLFLSAVLLRAILMNHQAHSEASKIAKTNEMSFREKIEHLELTTQKLDVESKRQRKLYEQKAQESQQLRTEVTQLRSLAASHGVPLSSSSYSSASASAAASTPEPTSPTSPRATSPPTYTSASASASSMSPSRYNSLHSRSTSMSASAATRPTTPATPSMLGRSQTPAPSMFSHTSPLRNGVSARSMTPAAGYGRSYTPAPVSSRSMTPGPTSHYSSASAYARSQTPAPTASHHSNAYAPPGPPIPPKPRRLSHASPPTSISRTTSEEKAEAQQLWHPSTTSSGHRGVLVEDDHDTYYKRAHASPARHAGVMSSSLDTQLHHCFNPSNFLTTVNLGLLVYSSRYLPLFLISWPLYLSFSPFISALWRLLIVLSIRFLCSAFSSPVVRSLVFFSLLVPAFFLVSTSAH</sequence>
<keyword evidence="1" id="KW-0863">Zinc-finger</keyword>
<keyword evidence="1" id="KW-0862">Zinc</keyword>
<feature type="transmembrane region" description="Helical" evidence="3">
    <location>
        <begin position="506"/>
        <end position="531"/>
    </location>
</feature>
<gene>
    <name evidence="5" type="ORF">Agabi119p4_10848</name>
</gene>
<dbReference type="InterPro" id="IPR013083">
    <property type="entry name" value="Znf_RING/FYVE/PHD"/>
</dbReference>
<feature type="compositionally biased region" description="Polar residues" evidence="2">
    <location>
        <begin position="355"/>
        <end position="368"/>
    </location>
</feature>
<evidence type="ECO:0000259" key="4">
    <source>
        <dbReference type="PROSITE" id="PS50089"/>
    </source>
</evidence>
<name>A0A8H7C0E5_AGABI</name>
<comment type="caution">
    <text evidence="5">The sequence shown here is derived from an EMBL/GenBank/DDBJ whole genome shotgun (WGS) entry which is preliminary data.</text>
</comment>
<keyword evidence="3" id="KW-1133">Transmembrane helix</keyword>
<feature type="domain" description="RING-type" evidence="4">
    <location>
        <begin position="10"/>
        <end position="56"/>
    </location>
</feature>
<organism evidence="5 6">
    <name type="scientific">Agaricus bisporus var. burnettii</name>
    <dbReference type="NCBI Taxonomy" id="192524"/>
    <lineage>
        <taxon>Eukaryota</taxon>
        <taxon>Fungi</taxon>
        <taxon>Dikarya</taxon>
        <taxon>Basidiomycota</taxon>
        <taxon>Agaricomycotina</taxon>
        <taxon>Agaricomycetes</taxon>
        <taxon>Agaricomycetidae</taxon>
        <taxon>Agaricales</taxon>
        <taxon>Agaricineae</taxon>
        <taxon>Agaricaceae</taxon>
        <taxon>Agaricus</taxon>
    </lineage>
</organism>